<name>A0A8B6XB45_9BURK</name>
<evidence type="ECO:0000313" key="2">
    <source>
        <dbReference type="RefSeq" id="WP_156924521.1"/>
    </source>
</evidence>
<evidence type="ECO:0000313" key="1">
    <source>
        <dbReference type="Proteomes" id="UP000675920"/>
    </source>
</evidence>
<sequence length="194" mass="21986">MPRIFDTNDLIELSGAFADSELIVKYNKMAIILEVKHHAVREMVRELFFDLDKNCWVIHNTDFRIHPSFFGHNLAARSIAIQANAARRVGAGRITTLGVGNFRTARYPELSQQWVGYWIWPRLGFDADIPAAIKHFLSANLQGCCRISDLIATPDGMHEWLVHGGEVSLEFDLAEGSKSWAVLDCYTAERNIRV</sequence>
<proteinExistence type="predicted"/>
<organism evidence="1 2">
    <name type="scientific">Derxia gummosa DSM 723</name>
    <dbReference type="NCBI Taxonomy" id="1121388"/>
    <lineage>
        <taxon>Bacteria</taxon>
        <taxon>Pseudomonadati</taxon>
        <taxon>Pseudomonadota</taxon>
        <taxon>Betaproteobacteria</taxon>
        <taxon>Burkholderiales</taxon>
        <taxon>Alcaligenaceae</taxon>
        <taxon>Derxia</taxon>
    </lineage>
</organism>
<dbReference type="Proteomes" id="UP000675920">
    <property type="component" value="Unplaced"/>
</dbReference>
<dbReference type="RefSeq" id="WP_156924521.1">
    <property type="nucleotide sequence ID" value="NZ_KI519499.1"/>
</dbReference>
<dbReference type="AlphaFoldDB" id="A0A8B6XB45"/>
<protein>
    <submittedName>
        <fullName evidence="2">Uncharacterized protein</fullName>
    </submittedName>
</protein>
<reference evidence="2" key="1">
    <citation type="submission" date="2025-08" db="UniProtKB">
        <authorList>
            <consortium name="RefSeq"/>
        </authorList>
    </citation>
    <scope>IDENTIFICATION</scope>
</reference>
<accession>A0A8B6XB45</accession>
<dbReference type="OrthoDB" id="8613175at2"/>
<keyword evidence="1" id="KW-1185">Reference proteome</keyword>